<proteinExistence type="predicted"/>
<reference evidence="2" key="1">
    <citation type="journal article" date="2020" name="Nature">
        <title>Giant virus diversity and host interactions through global metagenomics.</title>
        <authorList>
            <person name="Schulz F."/>
            <person name="Roux S."/>
            <person name="Paez-Espino D."/>
            <person name="Jungbluth S."/>
            <person name="Walsh D.A."/>
            <person name="Denef V.J."/>
            <person name="McMahon K.D."/>
            <person name="Konstantinidis K.T."/>
            <person name="Eloe-Fadrosh E.A."/>
            <person name="Kyrpides N.C."/>
            <person name="Woyke T."/>
        </authorList>
    </citation>
    <scope>NUCLEOTIDE SEQUENCE</scope>
    <source>
        <strain evidence="2">GVMAG-M-3300017651-5</strain>
    </source>
</reference>
<feature type="region of interest" description="Disordered" evidence="1">
    <location>
        <begin position="1"/>
        <end position="24"/>
    </location>
</feature>
<organism evidence="2">
    <name type="scientific">viral metagenome</name>
    <dbReference type="NCBI Taxonomy" id="1070528"/>
    <lineage>
        <taxon>unclassified sequences</taxon>
        <taxon>metagenomes</taxon>
        <taxon>organismal metagenomes</taxon>
    </lineage>
</organism>
<accession>A0A6C0BN04</accession>
<protein>
    <submittedName>
        <fullName evidence="2">Uncharacterized protein</fullName>
    </submittedName>
</protein>
<name>A0A6C0BN04_9ZZZZ</name>
<evidence type="ECO:0000256" key="1">
    <source>
        <dbReference type="SAM" id="MobiDB-lite"/>
    </source>
</evidence>
<dbReference type="AlphaFoldDB" id="A0A6C0BN04"/>
<dbReference type="EMBL" id="MN739192">
    <property type="protein sequence ID" value="QHS92788.1"/>
    <property type="molecule type" value="Genomic_DNA"/>
</dbReference>
<evidence type="ECO:0000313" key="2">
    <source>
        <dbReference type="EMBL" id="QHS92788.1"/>
    </source>
</evidence>
<dbReference type="Gene3D" id="1.20.5.320">
    <property type="entry name" value="6-Phosphogluconate Dehydrogenase, domain 3"/>
    <property type="match status" value="1"/>
</dbReference>
<sequence length="423" mass="44888">MSVTIGPKGPRGPPGPTGAPGIPGEPSEFITLANDLAVVVSNNNGPAEIGKYINGFTSLSDAIVNPAVSRILVYRPDTAISNIINRSIIIEGMVDIDINLVTMLVNSGAQVILRNVTLTISPGNTADVDVSQSSSLTLERCVINGDGAAISFIADNSNLTIDSCVITASFINITSTNLANVIVKSSRLVRTQVSGEVLLTALYEVTSTGRLFSFNNYMECVQVPFSGVALFTFNSSTSRMVSIGDVIRIIPTTSNVSLLSLQGASLQPRASINQLTIIVTGSIPSINSGVPQNNTTSVVQNVTIRPEKIMPNMTTGQVLPNGVVVAPWKGSNITVKGVETYNVSPHDSTIIANGTEVIIPNNPELQIEGRELRVIYNVNSPPFTTDTIPFLTISGTTTSLPAMQGDRYYLKFHQGVWHVSSTT</sequence>